<evidence type="ECO:0000313" key="2">
    <source>
        <dbReference type="Proteomes" id="UP001227268"/>
    </source>
</evidence>
<proteinExistence type="predicted"/>
<name>A0ACC2VWZ6_9TREE</name>
<dbReference type="Proteomes" id="UP001227268">
    <property type="component" value="Unassembled WGS sequence"/>
</dbReference>
<protein>
    <submittedName>
        <fullName evidence="1">Uncharacterized protein</fullName>
    </submittedName>
</protein>
<reference evidence="1" key="1">
    <citation type="submission" date="2023-04" db="EMBL/GenBank/DDBJ databases">
        <title>Draft Genome sequencing of Naganishia species isolated from polar environments using Oxford Nanopore Technology.</title>
        <authorList>
            <person name="Leo P."/>
            <person name="Venkateswaran K."/>
        </authorList>
    </citation>
    <scope>NUCLEOTIDE SEQUENCE</scope>
    <source>
        <strain evidence="1">MNA-CCFEE 5423</strain>
    </source>
</reference>
<sequence>MSTFTSENGVPSLFDPKLIPEAADKGIKEDEKDKIIARPLARDDHRKGFLSVLAGLTVAPDLSPEVYEARFDDMRNCPNTYYTLVFEHVPTGQIVATATLFVERKFLRNAGKVGHIEDVAVDASRRGKNLGKRIIVSLTAIAESVGCYKTILDCNEENIPFYQKCGFTHKEFEMVKYAKA</sequence>
<dbReference type="EMBL" id="JASBWT010000006">
    <property type="protein sequence ID" value="KAJ9103852.1"/>
    <property type="molecule type" value="Genomic_DNA"/>
</dbReference>
<gene>
    <name evidence="1" type="ORF">QFC21_002314</name>
</gene>
<keyword evidence="2" id="KW-1185">Reference proteome</keyword>
<organism evidence="1 2">
    <name type="scientific">Naganishia friedmannii</name>
    <dbReference type="NCBI Taxonomy" id="89922"/>
    <lineage>
        <taxon>Eukaryota</taxon>
        <taxon>Fungi</taxon>
        <taxon>Dikarya</taxon>
        <taxon>Basidiomycota</taxon>
        <taxon>Agaricomycotina</taxon>
        <taxon>Tremellomycetes</taxon>
        <taxon>Filobasidiales</taxon>
        <taxon>Filobasidiaceae</taxon>
        <taxon>Naganishia</taxon>
    </lineage>
</organism>
<comment type="caution">
    <text evidence="1">The sequence shown here is derived from an EMBL/GenBank/DDBJ whole genome shotgun (WGS) entry which is preliminary data.</text>
</comment>
<accession>A0ACC2VWZ6</accession>
<evidence type="ECO:0000313" key="1">
    <source>
        <dbReference type="EMBL" id="KAJ9103852.1"/>
    </source>
</evidence>